<dbReference type="PROSITE" id="PS50084">
    <property type="entry name" value="KH_TYPE_1"/>
    <property type="match status" value="2"/>
</dbReference>
<feature type="compositionally biased region" description="Basic and acidic residues" evidence="3">
    <location>
        <begin position="12"/>
        <end position="22"/>
    </location>
</feature>
<evidence type="ECO:0000313" key="6">
    <source>
        <dbReference type="Proteomes" id="UP001626550"/>
    </source>
</evidence>
<feature type="region of interest" description="Disordered" evidence="3">
    <location>
        <begin position="1"/>
        <end position="22"/>
    </location>
</feature>
<dbReference type="CDD" id="cd22436">
    <property type="entry name" value="KH-I_NOVA_rpt2"/>
    <property type="match status" value="1"/>
</dbReference>
<dbReference type="SUPFAM" id="SSF54791">
    <property type="entry name" value="Eukaryotic type KH-domain (KH-domain type I)"/>
    <property type="match status" value="2"/>
</dbReference>
<dbReference type="Proteomes" id="UP001626550">
    <property type="component" value="Unassembled WGS sequence"/>
</dbReference>
<feature type="domain" description="K Homology" evidence="4">
    <location>
        <begin position="40"/>
        <end position="113"/>
    </location>
</feature>
<dbReference type="InterPro" id="IPR047276">
    <property type="entry name" value="KH-I_NOVA_rpt2"/>
</dbReference>
<dbReference type="InterPro" id="IPR004088">
    <property type="entry name" value="KH_dom_type_1"/>
</dbReference>
<dbReference type="SMART" id="SM00322">
    <property type="entry name" value="KH"/>
    <property type="match status" value="2"/>
</dbReference>
<dbReference type="AlphaFoldDB" id="A0ABD2QF83"/>
<dbReference type="InterPro" id="IPR036612">
    <property type="entry name" value="KH_dom_type_1_sf"/>
</dbReference>
<keyword evidence="6" id="KW-1185">Reference proteome</keyword>
<dbReference type="CDD" id="cd22435">
    <property type="entry name" value="KH-I_NOVA_rpt1"/>
    <property type="match status" value="1"/>
</dbReference>
<feature type="domain" description="K Homology" evidence="4">
    <location>
        <begin position="130"/>
        <end position="204"/>
    </location>
</feature>
<comment type="caution">
    <text evidence="5">The sequence shown here is derived from an EMBL/GenBank/DDBJ whole genome shotgun (WGS) entry which is preliminary data.</text>
</comment>
<keyword evidence="2" id="KW-0694">RNA-binding</keyword>
<sequence length="274" mass="29623">MSSHASSDDNSPDSRKRKSDDELFCDNEMKKPNIQIPDCGSISVKVLIPSAAAGAVIGKGGKSIEEEQRKTLTKIKMSKKEEFYPGSMERVCLISGCQEAVAAMLRYVMEKMLEKPEQSISPDGRGSFERQKQVKILVPNSTAGMIIGKKGSKIKELSDLSGSFIQISQKPKPDEPVLSERCVIVRGNLMENIVAMNMILDIIAQDPQSGSCTQTVYKPSQPVPSLFPTGSAYSDPLNLGLPSPLSQNDMTAALLAMTLPGIDNSLPHSFTASS</sequence>
<dbReference type="EMBL" id="JBJKFK010000449">
    <property type="protein sequence ID" value="KAL3317001.1"/>
    <property type="molecule type" value="Genomic_DNA"/>
</dbReference>
<gene>
    <name evidence="5" type="ORF">Ciccas_004358</name>
</gene>
<feature type="non-terminal residue" evidence="5">
    <location>
        <position position="274"/>
    </location>
</feature>
<evidence type="ECO:0000256" key="1">
    <source>
        <dbReference type="ARBA" id="ARBA00022737"/>
    </source>
</evidence>
<reference evidence="5 6" key="1">
    <citation type="submission" date="2024-11" db="EMBL/GenBank/DDBJ databases">
        <title>Adaptive evolution of stress response genes in parasites aligns with host niche diversity.</title>
        <authorList>
            <person name="Hahn C."/>
            <person name="Resl P."/>
        </authorList>
    </citation>
    <scope>NUCLEOTIDE SEQUENCE [LARGE SCALE GENOMIC DNA]</scope>
    <source>
        <strain evidence="5">EGGRZ-B1_66</strain>
        <tissue evidence="5">Body</tissue>
    </source>
</reference>
<keyword evidence="1" id="KW-0677">Repeat</keyword>
<evidence type="ECO:0000259" key="4">
    <source>
        <dbReference type="SMART" id="SM00322"/>
    </source>
</evidence>
<evidence type="ECO:0000313" key="5">
    <source>
        <dbReference type="EMBL" id="KAL3317001.1"/>
    </source>
</evidence>
<dbReference type="PANTHER" id="PTHR10288">
    <property type="entry name" value="KH DOMAIN CONTAINING RNA BINDING PROTEIN"/>
    <property type="match status" value="1"/>
</dbReference>
<proteinExistence type="predicted"/>
<accession>A0ABD2QF83</accession>
<evidence type="ECO:0000256" key="3">
    <source>
        <dbReference type="SAM" id="MobiDB-lite"/>
    </source>
</evidence>
<name>A0ABD2QF83_9PLAT</name>
<protein>
    <recommendedName>
        <fullName evidence="4">K Homology domain-containing protein</fullName>
    </recommendedName>
</protein>
<dbReference type="GO" id="GO:0003723">
    <property type="term" value="F:RNA binding"/>
    <property type="evidence" value="ECO:0007669"/>
    <property type="project" value="UniProtKB-UniRule"/>
</dbReference>
<organism evidence="5 6">
    <name type="scientific">Cichlidogyrus casuarinus</name>
    <dbReference type="NCBI Taxonomy" id="1844966"/>
    <lineage>
        <taxon>Eukaryota</taxon>
        <taxon>Metazoa</taxon>
        <taxon>Spiralia</taxon>
        <taxon>Lophotrochozoa</taxon>
        <taxon>Platyhelminthes</taxon>
        <taxon>Monogenea</taxon>
        <taxon>Monopisthocotylea</taxon>
        <taxon>Dactylogyridea</taxon>
        <taxon>Ancyrocephalidae</taxon>
        <taxon>Cichlidogyrus</taxon>
    </lineage>
</organism>
<evidence type="ECO:0000256" key="2">
    <source>
        <dbReference type="PROSITE-ProRule" id="PRU00117"/>
    </source>
</evidence>
<dbReference type="Pfam" id="PF00013">
    <property type="entry name" value="KH_1"/>
    <property type="match status" value="2"/>
</dbReference>
<dbReference type="InterPro" id="IPR047275">
    <property type="entry name" value="KH-I_NOVA_rpt1"/>
</dbReference>
<dbReference type="Gene3D" id="3.30.1370.10">
    <property type="entry name" value="K Homology domain, type 1"/>
    <property type="match status" value="2"/>
</dbReference>
<dbReference type="InterPro" id="IPR004087">
    <property type="entry name" value="KH_dom"/>
</dbReference>